<feature type="transmembrane region" description="Helical" evidence="1">
    <location>
        <begin position="7"/>
        <end position="27"/>
    </location>
</feature>
<feature type="transmembrane region" description="Helical" evidence="1">
    <location>
        <begin position="221"/>
        <end position="242"/>
    </location>
</feature>
<proteinExistence type="predicted"/>
<keyword evidence="1" id="KW-1133">Transmembrane helix</keyword>
<feature type="transmembrane region" description="Helical" evidence="1">
    <location>
        <begin position="33"/>
        <end position="51"/>
    </location>
</feature>
<comment type="caution">
    <text evidence="3">The sequence shown here is derived from an EMBL/GenBank/DDBJ whole genome shotgun (WGS) entry which is preliminary data.</text>
</comment>
<protein>
    <recommendedName>
        <fullName evidence="2">CAAX prenyl protease 2/Lysostaphin resistance protein A-like domain-containing protein</fullName>
    </recommendedName>
</protein>
<feature type="transmembrane region" description="Helical" evidence="1">
    <location>
        <begin position="148"/>
        <end position="169"/>
    </location>
</feature>
<evidence type="ECO:0000256" key="1">
    <source>
        <dbReference type="SAM" id="Phobius"/>
    </source>
</evidence>
<feature type="transmembrane region" description="Helical" evidence="1">
    <location>
        <begin position="108"/>
        <end position="127"/>
    </location>
</feature>
<gene>
    <name evidence="3" type="ORF">GCM10009560_10610</name>
</gene>
<dbReference type="RefSeq" id="WP_343948555.1">
    <property type="nucleotide sequence ID" value="NZ_BAAAHQ010000004.1"/>
</dbReference>
<feature type="transmembrane region" description="Helical" evidence="1">
    <location>
        <begin position="72"/>
        <end position="96"/>
    </location>
</feature>
<accession>A0ABP3Z8P8</accession>
<feature type="domain" description="CAAX prenyl protease 2/Lysostaphin resistance protein A-like" evidence="2">
    <location>
        <begin position="112"/>
        <end position="209"/>
    </location>
</feature>
<reference evidence="4" key="1">
    <citation type="journal article" date="2019" name="Int. J. Syst. Evol. Microbiol.">
        <title>The Global Catalogue of Microorganisms (GCM) 10K type strain sequencing project: providing services to taxonomists for standard genome sequencing and annotation.</title>
        <authorList>
            <consortium name="The Broad Institute Genomics Platform"/>
            <consortium name="The Broad Institute Genome Sequencing Center for Infectious Disease"/>
            <person name="Wu L."/>
            <person name="Ma J."/>
        </authorList>
    </citation>
    <scope>NUCLEOTIDE SEQUENCE [LARGE SCALE GENOMIC DNA]</scope>
    <source>
        <strain evidence="4">JCM 11136</strain>
    </source>
</reference>
<dbReference type="Proteomes" id="UP001501578">
    <property type="component" value="Unassembled WGS sequence"/>
</dbReference>
<sequence length="254" mass="26974">MRILGEILVAVVMMFVVQLLPALVAVGLGLPPFAVMLVAVPPLALLLVWAYRRFVVRRSWAGLGTGFTRWSIPQVLLGVLAGVVVLGAGSFAAVTLGAAEYVAAPQNLATPWAFLLGIPIYVLRAGYAEELLFRGHLWDMLSDRVRPATVLLLTSVSFGALHIISQSAADGLGERLLYVVNATALGFACGAARMRTGSVWPAAGLHTAVYLQWPVVEPIDFGVLLICQTVVLSLAAPAILAFPRRKAAVSRVPA</sequence>
<name>A0ABP3Z8P8_9ACTN</name>
<dbReference type="EMBL" id="BAAAHQ010000004">
    <property type="protein sequence ID" value="GAA0915883.1"/>
    <property type="molecule type" value="Genomic_DNA"/>
</dbReference>
<keyword evidence="1" id="KW-0812">Transmembrane</keyword>
<evidence type="ECO:0000313" key="3">
    <source>
        <dbReference type="EMBL" id="GAA0915883.1"/>
    </source>
</evidence>
<organism evidence="3 4">
    <name type="scientific">Nonomuraea longicatena</name>
    <dbReference type="NCBI Taxonomy" id="83682"/>
    <lineage>
        <taxon>Bacteria</taxon>
        <taxon>Bacillati</taxon>
        <taxon>Actinomycetota</taxon>
        <taxon>Actinomycetes</taxon>
        <taxon>Streptosporangiales</taxon>
        <taxon>Streptosporangiaceae</taxon>
        <taxon>Nonomuraea</taxon>
    </lineage>
</organism>
<dbReference type="InterPro" id="IPR003675">
    <property type="entry name" value="Rce1/LyrA-like_dom"/>
</dbReference>
<keyword evidence="4" id="KW-1185">Reference proteome</keyword>
<evidence type="ECO:0000259" key="2">
    <source>
        <dbReference type="Pfam" id="PF02517"/>
    </source>
</evidence>
<dbReference type="Pfam" id="PF02517">
    <property type="entry name" value="Rce1-like"/>
    <property type="match status" value="1"/>
</dbReference>
<evidence type="ECO:0000313" key="4">
    <source>
        <dbReference type="Proteomes" id="UP001501578"/>
    </source>
</evidence>
<keyword evidence="1" id="KW-0472">Membrane</keyword>
<dbReference type="PANTHER" id="PTHR39430">
    <property type="entry name" value="MEMBRANE-ASSOCIATED PROTEASE-RELATED"/>
    <property type="match status" value="1"/>
</dbReference>
<dbReference type="PANTHER" id="PTHR39430:SF1">
    <property type="entry name" value="PROTEASE"/>
    <property type="match status" value="1"/>
</dbReference>